<feature type="domain" description="ABC transmembrane type-1" evidence="8">
    <location>
        <begin position="74"/>
        <end position="276"/>
    </location>
</feature>
<evidence type="ECO:0000256" key="1">
    <source>
        <dbReference type="ARBA" id="ARBA00004651"/>
    </source>
</evidence>
<keyword evidence="10" id="KW-1185">Reference proteome</keyword>
<dbReference type="Pfam" id="PF00528">
    <property type="entry name" value="BPD_transp_1"/>
    <property type="match status" value="1"/>
</dbReference>
<feature type="transmembrane region" description="Helical" evidence="7">
    <location>
        <begin position="182"/>
        <end position="204"/>
    </location>
</feature>
<proteinExistence type="inferred from homology"/>
<protein>
    <submittedName>
        <fullName evidence="9">Carbohydrate ABC transporter permease</fullName>
    </submittedName>
</protein>
<reference evidence="9 10" key="1">
    <citation type="submission" date="2022-08" db="EMBL/GenBank/DDBJ databases">
        <title>Paenibacillus endoradicis sp. nov., Paenibacillus radicibacter sp. nov and Paenibacillus pararadicis sp. nov., three cold-adapted plant growth-promoting bacteria isolated from root of Larix gmelinii in Great Khingan.</title>
        <authorList>
            <person name="Xue H."/>
        </authorList>
    </citation>
    <scope>NUCLEOTIDE SEQUENCE [LARGE SCALE GENOMIC DNA]</scope>
    <source>
        <strain evidence="9 10">N5-1-1-5</strain>
    </source>
</reference>
<dbReference type="Proteomes" id="UP001300012">
    <property type="component" value="Unassembled WGS sequence"/>
</dbReference>
<feature type="transmembrane region" description="Helical" evidence="7">
    <location>
        <begin position="12"/>
        <end position="35"/>
    </location>
</feature>
<sequence length="291" mass="32644">MRKSNPSRDLFQILNLVGLTLLALTIFLPFINLIAVSFSSPSSVVNGDVGLWPVHPTLINYQFVFQDKQIWNAYGITIYITVVGTLLSLIMTSTLAYSLSRQEYKYRKAVLMMVMLTMIFSAPLIPTYLVIKNLHMVNTLWALMIPAMISPFNLIVMRTFFMGIPNALIDCSRIDGCGEAGILLRIILPLSAPIMATMALFYGVGFWNSYQSALYYIQSRTLMPLQIILHDMVTHDNLSTSSGDLFESILQNSPFGVQMATILVATVPILALYPFLQRFFMKGMLLGSIKE</sequence>
<evidence type="ECO:0000256" key="7">
    <source>
        <dbReference type="RuleBase" id="RU363032"/>
    </source>
</evidence>
<evidence type="ECO:0000256" key="2">
    <source>
        <dbReference type="ARBA" id="ARBA00022448"/>
    </source>
</evidence>
<evidence type="ECO:0000313" key="10">
    <source>
        <dbReference type="Proteomes" id="UP001300012"/>
    </source>
</evidence>
<organism evidence="9 10">
    <name type="scientific">Paenibacillus radicis</name>
    <name type="common">ex Xue et al. 2023</name>
    <dbReference type="NCBI Taxonomy" id="2972489"/>
    <lineage>
        <taxon>Bacteria</taxon>
        <taxon>Bacillati</taxon>
        <taxon>Bacillota</taxon>
        <taxon>Bacilli</taxon>
        <taxon>Bacillales</taxon>
        <taxon>Paenibacillaceae</taxon>
        <taxon>Paenibacillus</taxon>
    </lineage>
</organism>
<dbReference type="SUPFAM" id="SSF161098">
    <property type="entry name" value="MetI-like"/>
    <property type="match status" value="1"/>
</dbReference>
<feature type="transmembrane region" description="Helical" evidence="7">
    <location>
        <begin position="141"/>
        <end position="161"/>
    </location>
</feature>
<keyword evidence="3" id="KW-1003">Cell membrane</keyword>
<evidence type="ECO:0000256" key="6">
    <source>
        <dbReference type="ARBA" id="ARBA00023136"/>
    </source>
</evidence>
<dbReference type="PROSITE" id="PS50928">
    <property type="entry name" value="ABC_TM1"/>
    <property type="match status" value="1"/>
</dbReference>
<evidence type="ECO:0000313" key="9">
    <source>
        <dbReference type="EMBL" id="MCR8633432.1"/>
    </source>
</evidence>
<accession>A0ABT1YKD4</accession>
<evidence type="ECO:0000256" key="4">
    <source>
        <dbReference type="ARBA" id="ARBA00022692"/>
    </source>
</evidence>
<dbReference type="Gene3D" id="1.10.3720.10">
    <property type="entry name" value="MetI-like"/>
    <property type="match status" value="1"/>
</dbReference>
<keyword evidence="5 7" id="KW-1133">Transmembrane helix</keyword>
<dbReference type="InterPro" id="IPR035906">
    <property type="entry name" value="MetI-like_sf"/>
</dbReference>
<evidence type="ECO:0000256" key="5">
    <source>
        <dbReference type="ARBA" id="ARBA00022989"/>
    </source>
</evidence>
<feature type="transmembrane region" description="Helical" evidence="7">
    <location>
        <begin position="255"/>
        <end position="276"/>
    </location>
</feature>
<keyword evidence="6 7" id="KW-0472">Membrane</keyword>
<dbReference type="InterPro" id="IPR000515">
    <property type="entry name" value="MetI-like"/>
</dbReference>
<dbReference type="PANTHER" id="PTHR43744:SF9">
    <property type="entry name" value="POLYGALACTURONAN_RHAMNOGALACTURONAN TRANSPORT SYSTEM PERMEASE PROTEIN YTCP"/>
    <property type="match status" value="1"/>
</dbReference>
<gene>
    <name evidence="9" type="ORF">NV381_19810</name>
</gene>
<evidence type="ECO:0000256" key="3">
    <source>
        <dbReference type="ARBA" id="ARBA00022475"/>
    </source>
</evidence>
<comment type="similarity">
    <text evidence="7">Belongs to the binding-protein-dependent transport system permease family.</text>
</comment>
<dbReference type="EMBL" id="JANQBD010000014">
    <property type="protein sequence ID" value="MCR8633432.1"/>
    <property type="molecule type" value="Genomic_DNA"/>
</dbReference>
<feature type="transmembrane region" description="Helical" evidence="7">
    <location>
        <begin position="76"/>
        <end position="97"/>
    </location>
</feature>
<dbReference type="CDD" id="cd06261">
    <property type="entry name" value="TM_PBP2"/>
    <property type="match status" value="1"/>
</dbReference>
<dbReference type="RefSeq" id="WP_258215006.1">
    <property type="nucleotide sequence ID" value="NZ_JANQBD010000014.1"/>
</dbReference>
<dbReference type="PANTHER" id="PTHR43744">
    <property type="entry name" value="ABC TRANSPORTER PERMEASE PROTEIN MG189-RELATED-RELATED"/>
    <property type="match status" value="1"/>
</dbReference>
<keyword evidence="2 7" id="KW-0813">Transport</keyword>
<name>A0ABT1YKD4_9BACL</name>
<evidence type="ECO:0000259" key="8">
    <source>
        <dbReference type="PROSITE" id="PS50928"/>
    </source>
</evidence>
<comment type="subcellular location">
    <subcellularLocation>
        <location evidence="1 7">Cell membrane</location>
        <topology evidence="1 7">Multi-pass membrane protein</topology>
    </subcellularLocation>
</comment>
<keyword evidence="4 7" id="KW-0812">Transmembrane</keyword>
<comment type="caution">
    <text evidence="9">The sequence shown here is derived from an EMBL/GenBank/DDBJ whole genome shotgun (WGS) entry which is preliminary data.</text>
</comment>
<feature type="transmembrane region" description="Helical" evidence="7">
    <location>
        <begin position="109"/>
        <end position="129"/>
    </location>
</feature>